<name>A0A0S2DBD7_LYSEN</name>
<dbReference type="RefSeq" id="WP_057946019.1">
    <property type="nucleotide sequence ID" value="NZ_CP110813.1"/>
</dbReference>
<evidence type="ECO:0000313" key="1">
    <source>
        <dbReference type="EMBL" id="ALN55775.1"/>
    </source>
</evidence>
<dbReference type="AlphaFoldDB" id="A0A0S2DBD7"/>
<proteinExistence type="predicted"/>
<protein>
    <submittedName>
        <fullName evidence="1">Uncharacterized protein</fullName>
    </submittedName>
</protein>
<dbReference type="Proteomes" id="UP000061569">
    <property type="component" value="Chromosome"/>
</dbReference>
<dbReference type="KEGG" id="lez:GLE_0417"/>
<dbReference type="OrthoDB" id="9908794at2"/>
<evidence type="ECO:0000313" key="2">
    <source>
        <dbReference type="Proteomes" id="UP000061569"/>
    </source>
</evidence>
<reference evidence="1 2" key="1">
    <citation type="submission" date="2015-11" db="EMBL/GenBank/DDBJ databases">
        <title>Genome sequences of Lysobacter enzymogenes strain C3 and Lysobacter antibioticus ATCC 29479.</title>
        <authorList>
            <person name="Kobayashi D.Y."/>
        </authorList>
    </citation>
    <scope>NUCLEOTIDE SEQUENCE [LARGE SCALE GENOMIC DNA]</scope>
    <source>
        <strain evidence="1 2">C3</strain>
    </source>
</reference>
<gene>
    <name evidence="1" type="ORF">GLE_0417</name>
</gene>
<accession>A0A0S2DBD7</accession>
<sequence length="256" mass="26820">MKWFSAPTLVLLAAIGLIQLSGATAQAVTPPFVLNPALCAPVCGASQLADRSWIKPGRAIYEEQSVDVDIDAADLLQAGQESVFVSTLSGDQAFTPAGQFTANATGGGIGIVLGSAQPPYHPNCVGATAQNRQFGIFGYTWAAPWASTPGVMDCKNIPKAALSRGTTVRVSIDTYCGRGLAPVCSVTATLTNKATGAVLAQSSVSGVRIKNPLNARKVWYGVSNFYADAPNYPVSFTPKVETYYAEIEPQCNPICP</sequence>
<organism evidence="1 2">
    <name type="scientific">Lysobacter enzymogenes</name>
    <dbReference type="NCBI Taxonomy" id="69"/>
    <lineage>
        <taxon>Bacteria</taxon>
        <taxon>Pseudomonadati</taxon>
        <taxon>Pseudomonadota</taxon>
        <taxon>Gammaproteobacteria</taxon>
        <taxon>Lysobacterales</taxon>
        <taxon>Lysobacteraceae</taxon>
        <taxon>Lysobacter</taxon>
    </lineage>
</organism>
<dbReference type="PATRIC" id="fig|69.6.peg.414"/>
<dbReference type="EMBL" id="CP013140">
    <property type="protein sequence ID" value="ALN55775.1"/>
    <property type="molecule type" value="Genomic_DNA"/>
</dbReference>